<feature type="domain" description="Endonuclease/exonuclease/phosphatase" evidence="1">
    <location>
        <begin position="33"/>
        <end position="274"/>
    </location>
</feature>
<dbReference type="PANTHER" id="PTHR12121:SF36">
    <property type="entry name" value="ENDONUCLEASE_EXONUCLEASE_PHOSPHATASE DOMAIN-CONTAINING PROTEIN"/>
    <property type="match status" value="1"/>
</dbReference>
<keyword evidence="2" id="KW-0378">Hydrolase</keyword>
<dbReference type="InterPro" id="IPR050410">
    <property type="entry name" value="CCR4/nocturin_mRNA_transcr"/>
</dbReference>
<dbReference type="Pfam" id="PF03372">
    <property type="entry name" value="Exo_endo_phos"/>
    <property type="match status" value="1"/>
</dbReference>
<protein>
    <submittedName>
        <fullName evidence="2">Endonuclease/exonuclease/phosphatase family protein</fullName>
    </submittedName>
</protein>
<evidence type="ECO:0000259" key="1">
    <source>
        <dbReference type="Pfam" id="PF03372"/>
    </source>
</evidence>
<comment type="caution">
    <text evidence="2">The sequence shown here is derived from an EMBL/GenBank/DDBJ whole genome shotgun (WGS) entry which is preliminary data.</text>
</comment>
<dbReference type="Proteomes" id="UP000282529">
    <property type="component" value="Unassembled WGS sequence"/>
</dbReference>
<keyword evidence="2" id="KW-0269">Exonuclease</keyword>
<dbReference type="CDD" id="cd09083">
    <property type="entry name" value="EEP-1"/>
    <property type="match status" value="1"/>
</dbReference>
<proteinExistence type="predicted"/>
<dbReference type="GO" id="GO:0000175">
    <property type="term" value="F:3'-5'-RNA exonuclease activity"/>
    <property type="evidence" value="ECO:0007669"/>
    <property type="project" value="TreeGrafter"/>
</dbReference>
<reference evidence="2 3" key="1">
    <citation type="submission" date="2018-11" db="EMBL/GenBank/DDBJ databases">
        <title>Genome sequence of strain 7197.</title>
        <authorList>
            <person name="Gao J."/>
            <person name="Sun J."/>
        </authorList>
    </citation>
    <scope>NUCLEOTIDE SEQUENCE [LARGE SCALE GENOMIC DNA]</scope>
    <source>
        <strain evidence="2 3">7197</strain>
    </source>
</reference>
<dbReference type="OrthoDB" id="9793162at2"/>
<dbReference type="SUPFAM" id="SSF56219">
    <property type="entry name" value="DNase I-like"/>
    <property type="match status" value="1"/>
</dbReference>
<accession>A0A3N9PZP8</accession>
<evidence type="ECO:0000313" key="2">
    <source>
        <dbReference type="EMBL" id="RQW11882.1"/>
    </source>
</evidence>
<gene>
    <name evidence="2" type="ORF">EH198_09415</name>
</gene>
<sequence>MKEEKLGLQHVRLSEKEMTEQIPAQPPARYRVASFNIRFDNPEDQGNRWEFRKSNLLGMLHYYSWDIIGLQEVCGNQLTELAELSGYRYEGEGRDGGPNGEHCPIFYRKDIFEKEAGGTFWLSLSPGEPSISWEADCPRICTWARLRDKRSGQTLVFLNTHLDHVSEEARFQGAGLITDWIGSYVPDAPVIMTGDFNAGREERCYRKLNGFLRDAKWVSEEIPYGPEGTFSNFDYHMPWSEMKEIDYILVSEQVKVVSVRTVTDSFDGQYPSDHFPVTAEVEIRK</sequence>
<evidence type="ECO:0000313" key="3">
    <source>
        <dbReference type="Proteomes" id="UP000282529"/>
    </source>
</evidence>
<dbReference type="InterPro" id="IPR036691">
    <property type="entry name" value="Endo/exonu/phosph_ase_sf"/>
</dbReference>
<dbReference type="Gene3D" id="3.60.10.10">
    <property type="entry name" value="Endonuclease/exonuclease/phosphatase"/>
    <property type="match status" value="1"/>
</dbReference>
<dbReference type="EMBL" id="RQPI01000004">
    <property type="protein sequence ID" value="RQW11882.1"/>
    <property type="molecule type" value="Genomic_DNA"/>
</dbReference>
<organism evidence="2 3">
    <name type="scientific">Paenibacillus rhizophilus</name>
    <dbReference type="NCBI Taxonomy" id="1850366"/>
    <lineage>
        <taxon>Bacteria</taxon>
        <taxon>Bacillati</taxon>
        <taxon>Bacillota</taxon>
        <taxon>Bacilli</taxon>
        <taxon>Bacillales</taxon>
        <taxon>Paenibacillaceae</taxon>
        <taxon>Paenibacillus</taxon>
    </lineage>
</organism>
<dbReference type="InterPro" id="IPR005135">
    <property type="entry name" value="Endo/exonuclease/phosphatase"/>
</dbReference>
<keyword evidence="2" id="KW-0255">Endonuclease</keyword>
<keyword evidence="3" id="KW-1185">Reference proteome</keyword>
<dbReference type="GO" id="GO:0004519">
    <property type="term" value="F:endonuclease activity"/>
    <property type="evidence" value="ECO:0007669"/>
    <property type="project" value="UniProtKB-KW"/>
</dbReference>
<dbReference type="AlphaFoldDB" id="A0A3N9PZP8"/>
<keyword evidence="2" id="KW-0540">Nuclease</keyword>
<dbReference type="PANTHER" id="PTHR12121">
    <property type="entry name" value="CARBON CATABOLITE REPRESSOR PROTEIN 4"/>
    <property type="match status" value="1"/>
</dbReference>
<name>A0A3N9PZP8_9BACL</name>